<dbReference type="EMBL" id="JTDB02000001">
    <property type="protein sequence ID" value="NLP60007.1"/>
    <property type="molecule type" value="Genomic_DNA"/>
</dbReference>
<dbReference type="AlphaFoldDB" id="A0A8T6Z3T1"/>
<gene>
    <name evidence="1" type="ORF">NH14_002335</name>
</gene>
<sequence length="86" mass="9641">MPRLKQACPFFEVRVENGSAGKACRKWLKMRVAPREFAVFVYIASMATIPQITFVSKIHGTARAISLAIDTQNTTKTIITKTIITR</sequence>
<organism evidence="1 2">
    <name type="scientific">Paraburkholderia sacchari</name>
    <dbReference type="NCBI Taxonomy" id="159450"/>
    <lineage>
        <taxon>Bacteria</taxon>
        <taxon>Pseudomonadati</taxon>
        <taxon>Pseudomonadota</taxon>
        <taxon>Betaproteobacteria</taxon>
        <taxon>Burkholderiales</taxon>
        <taxon>Burkholderiaceae</taxon>
        <taxon>Paraburkholderia</taxon>
    </lineage>
</organism>
<comment type="caution">
    <text evidence="1">The sequence shown here is derived from an EMBL/GenBank/DDBJ whole genome shotgun (WGS) entry which is preliminary data.</text>
</comment>
<dbReference type="RefSeq" id="WP_152617259.1">
    <property type="nucleotide sequence ID" value="NZ_CADFGF010000015.1"/>
</dbReference>
<dbReference type="Proteomes" id="UP000030460">
    <property type="component" value="Unassembled WGS sequence"/>
</dbReference>
<accession>A0A8T6Z3T1</accession>
<reference evidence="1" key="2">
    <citation type="submission" date="2020-04" db="EMBL/GenBank/DDBJ databases">
        <authorList>
            <person name="Alexandrino P."/>
            <person name="Mendonca T."/>
            <person name="Guaman L."/>
            <person name="Cherix J."/>
            <person name="Lozano-Sakalauskas G."/>
            <person name="Fujita A."/>
            <person name="Filho E.R."/>
            <person name="Long P."/>
            <person name="Padilla G."/>
            <person name="Taciro M.K."/>
            <person name="Gomez J.G."/>
            <person name="Silva L.F."/>
            <person name="Torres M."/>
        </authorList>
    </citation>
    <scope>NUCLEOTIDE SEQUENCE</scope>
    <source>
        <strain evidence="1">LMG 19450</strain>
    </source>
</reference>
<reference evidence="1" key="1">
    <citation type="journal article" date="2015" name="Genome Announc.">
        <title>Draft Genome Sequence of the Polyhydroxyalkanoate-Producing Bacterium Burkholderia sacchari LMG 19450 Isolated from Brazilian Sugarcane Plantation Soil.</title>
        <authorList>
            <person name="Alexandrino P.M."/>
            <person name="Mendonca T.T."/>
            <person name="Guaman Bautista L.P."/>
            <person name="Cherix J."/>
            <person name="Lozano-Sakalauskas G.C."/>
            <person name="Fujita A."/>
            <person name="Ramos Filho E."/>
            <person name="Long P."/>
            <person name="Padilla G."/>
            <person name="Taciro M.K."/>
            <person name="Gomez J.G."/>
            <person name="Silva L.F."/>
        </authorList>
    </citation>
    <scope>NUCLEOTIDE SEQUENCE</scope>
    <source>
        <strain evidence="1">LMG 19450</strain>
    </source>
</reference>
<evidence type="ECO:0000313" key="2">
    <source>
        <dbReference type="Proteomes" id="UP000030460"/>
    </source>
</evidence>
<protein>
    <submittedName>
        <fullName evidence="1">Uncharacterized protein</fullName>
    </submittedName>
</protein>
<evidence type="ECO:0000313" key="1">
    <source>
        <dbReference type="EMBL" id="NLP60007.1"/>
    </source>
</evidence>
<keyword evidence="2" id="KW-1185">Reference proteome</keyword>
<name>A0A8T6Z3T1_9BURK</name>
<proteinExistence type="predicted"/>